<dbReference type="Pfam" id="PF24621">
    <property type="entry name" value="DHQS_C"/>
    <property type="match status" value="1"/>
</dbReference>
<evidence type="ECO:0000256" key="13">
    <source>
        <dbReference type="ARBA" id="ARBA00022833"/>
    </source>
</evidence>
<evidence type="ECO:0000256" key="11">
    <source>
        <dbReference type="ARBA" id="ARBA00022723"/>
    </source>
</evidence>
<protein>
    <recommendedName>
        <fullName evidence="8 18">3-dehydroquinate synthase</fullName>
        <shortName evidence="18">DHQS</shortName>
        <ecNumber evidence="7 18">4.2.3.4</ecNumber>
    </recommendedName>
</protein>
<feature type="domain" description="3-dehydroquinate synthase C-terminal" evidence="20">
    <location>
        <begin position="184"/>
        <end position="334"/>
    </location>
</feature>
<comment type="caution">
    <text evidence="18">Lacks conserved residue(s) required for the propagation of feature annotation.</text>
</comment>
<proteinExistence type="inferred from homology"/>
<keyword evidence="13 18" id="KW-0862">Zinc</keyword>
<comment type="cofactor">
    <cofactor evidence="2 18">
        <name>NAD(+)</name>
        <dbReference type="ChEBI" id="CHEBI:57540"/>
    </cofactor>
</comment>
<dbReference type="EMBL" id="JBHRYJ010000002">
    <property type="protein sequence ID" value="MFC3676067.1"/>
    <property type="molecule type" value="Genomic_DNA"/>
</dbReference>
<keyword evidence="11 18" id="KW-0479">Metal-binding</keyword>
<dbReference type="CDD" id="cd08195">
    <property type="entry name" value="DHQS"/>
    <property type="match status" value="1"/>
</dbReference>
<evidence type="ECO:0000313" key="22">
    <source>
        <dbReference type="Proteomes" id="UP001595711"/>
    </source>
</evidence>
<evidence type="ECO:0000256" key="8">
    <source>
        <dbReference type="ARBA" id="ARBA00017684"/>
    </source>
</evidence>
<evidence type="ECO:0000256" key="2">
    <source>
        <dbReference type="ARBA" id="ARBA00001911"/>
    </source>
</evidence>
<dbReference type="PANTHER" id="PTHR43622">
    <property type="entry name" value="3-DEHYDROQUINATE SYNTHASE"/>
    <property type="match status" value="1"/>
</dbReference>
<evidence type="ECO:0000256" key="6">
    <source>
        <dbReference type="ARBA" id="ARBA00005412"/>
    </source>
</evidence>
<feature type="binding site" evidence="18">
    <location>
        <position position="268"/>
    </location>
    <ligand>
        <name>Zn(2+)</name>
        <dbReference type="ChEBI" id="CHEBI:29105"/>
    </ligand>
</feature>
<accession>A0ABV7VG92</accession>
<evidence type="ECO:0000256" key="16">
    <source>
        <dbReference type="ARBA" id="ARBA00023239"/>
    </source>
</evidence>
<comment type="catalytic activity">
    <reaction evidence="1 18">
        <text>7-phospho-2-dehydro-3-deoxy-D-arabino-heptonate = 3-dehydroquinate + phosphate</text>
        <dbReference type="Rhea" id="RHEA:21968"/>
        <dbReference type="ChEBI" id="CHEBI:32364"/>
        <dbReference type="ChEBI" id="CHEBI:43474"/>
        <dbReference type="ChEBI" id="CHEBI:58394"/>
        <dbReference type="EC" id="4.2.3.4"/>
    </reaction>
</comment>
<evidence type="ECO:0000256" key="3">
    <source>
        <dbReference type="ARBA" id="ARBA00003485"/>
    </source>
</evidence>
<dbReference type="InterPro" id="IPR056179">
    <property type="entry name" value="DHQS_C"/>
</dbReference>
<keyword evidence="15 18" id="KW-0057">Aromatic amino acid biosynthesis</keyword>
<keyword evidence="14 18" id="KW-0520">NAD</keyword>
<reference evidence="22" key="1">
    <citation type="journal article" date="2019" name="Int. J. Syst. Evol. Microbiol.">
        <title>The Global Catalogue of Microorganisms (GCM) 10K type strain sequencing project: providing services to taxonomists for standard genome sequencing and annotation.</title>
        <authorList>
            <consortium name="The Broad Institute Genomics Platform"/>
            <consortium name="The Broad Institute Genome Sequencing Center for Infectious Disease"/>
            <person name="Wu L."/>
            <person name="Ma J."/>
        </authorList>
    </citation>
    <scope>NUCLEOTIDE SEQUENCE [LARGE SCALE GENOMIC DNA]</scope>
    <source>
        <strain evidence="22">KCTC 42182</strain>
    </source>
</reference>
<keyword evidence="17 18" id="KW-0170">Cobalt</keyword>
<evidence type="ECO:0000256" key="9">
    <source>
        <dbReference type="ARBA" id="ARBA00022490"/>
    </source>
</evidence>
<dbReference type="InterPro" id="IPR030963">
    <property type="entry name" value="DHQ_synth_fam"/>
</dbReference>
<keyword evidence="22" id="KW-1185">Reference proteome</keyword>
<comment type="function">
    <text evidence="3 18">Catalyzes the conversion of 3-deoxy-D-arabino-heptulosonate 7-phosphate (DAHP) to dehydroquinate (DHQ).</text>
</comment>
<evidence type="ECO:0000256" key="15">
    <source>
        <dbReference type="ARBA" id="ARBA00023141"/>
    </source>
</evidence>
<evidence type="ECO:0000256" key="5">
    <source>
        <dbReference type="ARBA" id="ARBA00004661"/>
    </source>
</evidence>
<dbReference type="GO" id="GO:0003856">
    <property type="term" value="F:3-dehydroquinate synthase activity"/>
    <property type="evidence" value="ECO:0007669"/>
    <property type="project" value="UniProtKB-EC"/>
</dbReference>
<dbReference type="NCBIfam" id="TIGR01357">
    <property type="entry name" value="aroB"/>
    <property type="match status" value="1"/>
</dbReference>
<evidence type="ECO:0000259" key="20">
    <source>
        <dbReference type="Pfam" id="PF24621"/>
    </source>
</evidence>
<comment type="cofactor">
    <cofactor evidence="18">
        <name>Co(2+)</name>
        <dbReference type="ChEBI" id="CHEBI:48828"/>
    </cofactor>
    <cofactor evidence="18">
        <name>Zn(2+)</name>
        <dbReference type="ChEBI" id="CHEBI:29105"/>
    </cofactor>
    <text evidence="18">Binds 1 divalent metal cation per subunit. Can use either Co(2+) or Zn(2+).</text>
</comment>
<feature type="binding site" evidence="18">
    <location>
        <position position="154"/>
    </location>
    <ligand>
        <name>NAD(+)</name>
        <dbReference type="ChEBI" id="CHEBI:57540"/>
    </ligand>
</feature>
<name>A0ABV7VG92_9PROT</name>
<evidence type="ECO:0000256" key="4">
    <source>
        <dbReference type="ARBA" id="ARBA00004496"/>
    </source>
</evidence>
<sequence length="373" mass="39847">MSERIVQVALADRAYEIRVAAGLLSRAGEHIAPLLHRRFAVIVTDENVAARHLDALKRALALQNIGCEAVILPPGESQKSYAGFERLSEALLALKVERRDHLIALGGGVIGDLAGFVASVLRRGMDFIQIPTSLLAQVDSSVGGKTAINSRQGKNLIGAFHQPRLVLADVDLLNTLSPRELRAGYAEVVKYGLICDAPFFDWLEANGAALLAGDRSLRIEAVARSCAHKARIVAADEREQGERALLNLGHTFGHALEAETGYSQRLLHGEGVAVGMALAFRLSAQLGLCDAALAPRVERHLAANGMPARLADVDGAAGFAAGKLLDHMRQDKKVRDGRLVFILAEAIGRAVQRDDVAPATVEALLAEQLTQAA</sequence>
<dbReference type="Proteomes" id="UP001595711">
    <property type="component" value="Unassembled WGS sequence"/>
</dbReference>
<feature type="binding site" evidence="18">
    <location>
        <begin position="108"/>
        <end position="112"/>
    </location>
    <ligand>
        <name>NAD(+)</name>
        <dbReference type="ChEBI" id="CHEBI:57540"/>
    </ligand>
</feature>
<feature type="binding site" evidence="18">
    <location>
        <position position="187"/>
    </location>
    <ligand>
        <name>Zn(2+)</name>
        <dbReference type="ChEBI" id="CHEBI:29105"/>
    </ligand>
</feature>
<keyword evidence="12 18" id="KW-0547">Nucleotide-binding</keyword>
<dbReference type="InterPro" id="IPR016037">
    <property type="entry name" value="DHQ_synth_AroB"/>
</dbReference>
<dbReference type="PANTHER" id="PTHR43622:SF7">
    <property type="entry name" value="3-DEHYDROQUINATE SYNTHASE, CHLOROPLASTIC"/>
    <property type="match status" value="1"/>
</dbReference>
<comment type="pathway">
    <text evidence="5 18">Metabolic intermediate biosynthesis; chorismate biosynthesis; chorismate from D-erythrose 4-phosphate and phosphoenolpyruvate: step 2/7.</text>
</comment>
<organism evidence="21 22">
    <name type="scientific">Ferrovibrio xuzhouensis</name>
    <dbReference type="NCBI Taxonomy" id="1576914"/>
    <lineage>
        <taxon>Bacteria</taxon>
        <taxon>Pseudomonadati</taxon>
        <taxon>Pseudomonadota</taxon>
        <taxon>Alphaproteobacteria</taxon>
        <taxon>Rhodospirillales</taxon>
        <taxon>Rhodospirillaceae</taxon>
        <taxon>Ferrovibrio</taxon>
    </lineage>
</organism>
<dbReference type="Pfam" id="PF01761">
    <property type="entry name" value="DHQ_synthase"/>
    <property type="match status" value="1"/>
</dbReference>
<dbReference type="EC" id="4.2.3.4" evidence="7 18"/>
<dbReference type="Gene3D" id="3.40.50.1970">
    <property type="match status" value="1"/>
</dbReference>
<dbReference type="InterPro" id="IPR050071">
    <property type="entry name" value="Dehydroquinate_synthase"/>
</dbReference>
<evidence type="ECO:0000256" key="17">
    <source>
        <dbReference type="ARBA" id="ARBA00023285"/>
    </source>
</evidence>
<keyword evidence="9 18" id="KW-0963">Cytoplasm</keyword>
<evidence type="ECO:0000313" key="21">
    <source>
        <dbReference type="EMBL" id="MFC3676067.1"/>
    </source>
</evidence>
<keyword evidence="16 18" id="KW-0456">Lyase</keyword>
<comment type="caution">
    <text evidence="21">The sequence shown here is derived from an EMBL/GenBank/DDBJ whole genome shotgun (WGS) entry which is preliminary data.</text>
</comment>
<keyword evidence="10 18" id="KW-0028">Amino-acid biosynthesis</keyword>
<dbReference type="RefSeq" id="WP_379725982.1">
    <property type="nucleotide sequence ID" value="NZ_JBHRYJ010000002.1"/>
</dbReference>
<feature type="binding site" evidence="18">
    <location>
        <position position="250"/>
    </location>
    <ligand>
        <name>Zn(2+)</name>
        <dbReference type="ChEBI" id="CHEBI:29105"/>
    </ligand>
</feature>
<evidence type="ECO:0000256" key="10">
    <source>
        <dbReference type="ARBA" id="ARBA00022605"/>
    </source>
</evidence>
<dbReference type="Gene3D" id="1.20.1090.10">
    <property type="entry name" value="Dehydroquinate synthase-like - alpha domain"/>
    <property type="match status" value="1"/>
</dbReference>
<evidence type="ECO:0000256" key="18">
    <source>
        <dbReference type="HAMAP-Rule" id="MF_00110"/>
    </source>
</evidence>
<dbReference type="InterPro" id="IPR030960">
    <property type="entry name" value="DHQS/DOIS_N"/>
</dbReference>
<dbReference type="SUPFAM" id="SSF56796">
    <property type="entry name" value="Dehydroquinate synthase-like"/>
    <property type="match status" value="1"/>
</dbReference>
<comment type="subcellular location">
    <subcellularLocation>
        <location evidence="4 18">Cytoplasm</location>
    </subcellularLocation>
</comment>
<dbReference type="PIRSF" id="PIRSF001455">
    <property type="entry name" value="DHQ_synth"/>
    <property type="match status" value="1"/>
</dbReference>
<gene>
    <name evidence="18 21" type="primary">aroB</name>
    <name evidence="21" type="ORF">ACFOOQ_10970</name>
</gene>
<feature type="binding site" evidence="18">
    <location>
        <begin position="132"/>
        <end position="133"/>
    </location>
    <ligand>
        <name>NAD(+)</name>
        <dbReference type="ChEBI" id="CHEBI:57540"/>
    </ligand>
</feature>
<evidence type="ECO:0000259" key="19">
    <source>
        <dbReference type="Pfam" id="PF01761"/>
    </source>
</evidence>
<evidence type="ECO:0000256" key="1">
    <source>
        <dbReference type="ARBA" id="ARBA00001393"/>
    </source>
</evidence>
<feature type="binding site" evidence="18">
    <location>
        <position position="145"/>
    </location>
    <ligand>
        <name>NAD(+)</name>
        <dbReference type="ChEBI" id="CHEBI:57540"/>
    </ligand>
</feature>
<dbReference type="HAMAP" id="MF_00110">
    <property type="entry name" value="DHQ_synthase"/>
    <property type="match status" value="1"/>
</dbReference>
<feature type="domain" description="3-dehydroquinate synthase N-terminal" evidence="19">
    <location>
        <begin position="70"/>
        <end position="182"/>
    </location>
</feature>
<evidence type="ECO:0000256" key="12">
    <source>
        <dbReference type="ARBA" id="ARBA00022741"/>
    </source>
</evidence>
<evidence type="ECO:0000256" key="7">
    <source>
        <dbReference type="ARBA" id="ARBA00013031"/>
    </source>
</evidence>
<comment type="similarity">
    <text evidence="6 18">Belongs to the sugar phosphate cyclases superfamily. Dehydroquinate synthase family.</text>
</comment>
<evidence type="ECO:0000256" key="14">
    <source>
        <dbReference type="ARBA" id="ARBA00023027"/>
    </source>
</evidence>